<keyword evidence="10" id="KW-1133">Transmembrane helix</keyword>
<keyword evidence="11" id="KW-0472">Membrane</keyword>
<proteinExistence type="predicted"/>
<name>A0A4R3NW24_9HYPH</name>
<evidence type="ECO:0000256" key="7">
    <source>
        <dbReference type="ARBA" id="ARBA00022741"/>
    </source>
</evidence>
<comment type="caution">
    <text evidence="14">The sequence shown here is derived from an EMBL/GenBank/DDBJ whole genome shotgun (WGS) entry which is preliminary data.</text>
</comment>
<dbReference type="InterPro" id="IPR011102">
    <property type="entry name" value="Sig_transdc_His_kinase_HWE"/>
</dbReference>
<keyword evidence="7" id="KW-0547">Nucleotide-binding</keyword>
<dbReference type="SMART" id="SM00911">
    <property type="entry name" value="HWE_HK"/>
    <property type="match status" value="1"/>
</dbReference>
<evidence type="ECO:0000256" key="12">
    <source>
        <dbReference type="SAM" id="MobiDB-lite"/>
    </source>
</evidence>
<sequence length="560" mass="62372">MNRFLPILVFLVVAAIGFGMSFSMYRTSNIERESALDMAADDIADRLASRFNQHMSLLEATKAFFTATNGDVSRAAFKTYVAGLDTEDRYDGIQGIGFARMIYTGNEATAQKMIAENYDSGMEVWPEETDQDFRAPIVLLEPDDVRNRNAIGYDMYTEPVRREAMADAFANDTPRASGPVELVQEITADKQTGFLLYLPFKVDNGPVNAEGNLPLSGFIYAPFRAGDLYEAVIDVEPNLPVAIEAHDQQAAETPLFKSENYDTALEESDVSVERTIDIAGRTWVIDVTPTEAFEQRQFDVTPFVIASVSLLLAVALALSAQSQIKALAAAREVQRLTEKSLQERELILQEMKHRIKNSIARMLAIARQTAHHSETLSDFMESYSARLQAMSTAQDVLTRSHWGRADLKELLGKELEQVFGEIQTSYEVDGPTLELDEKATQAFSLTFHELATNALKYGSVSSGAATLSVSWHFEGSGKDRKARLIWKECGSGFSEPPKRKGFGTRLIDANIMGELQGKIERHYSPEGLTVEIVFPTPEEATGRKSRRGLKRRSRKDRQNS</sequence>
<evidence type="ECO:0000256" key="9">
    <source>
        <dbReference type="ARBA" id="ARBA00022840"/>
    </source>
</evidence>
<evidence type="ECO:0000313" key="14">
    <source>
        <dbReference type="EMBL" id="TCT42009.1"/>
    </source>
</evidence>
<comment type="subcellular location">
    <subcellularLocation>
        <location evidence="2">Membrane</location>
    </subcellularLocation>
</comment>
<dbReference type="PANTHER" id="PTHR41523">
    <property type="entry name" value="TWO-COMPONENT SYSTEM SENSOR PROTEIN"/>
    <property type="match status" value="1"/>
</dbReference>
<accession>A0A4R3NW24</accession>
<dbReference type="EMBL" id="SMAR01000005">
    <property type="protein sequence ID" value="TCT42009.1"/>
    <property type="molecule type" value="Genomic_DNA"/>
</dbReference>
<dbReference type="Proteomes" id="UP000295097">
    <property type="component" value="Unassembled WGS sequence"/>
</dbReference>
<gene>
    <name evidence="14" type="ORF">EDC90_100524</name>
</gene>
<feature type="domain" description="CHASE" evidence="13">
    <location>
        <begin position="68"/>
        <end position="232"/>
    </location>
</feature>
<dbReference type="Pfam" id="PF07536">
    <property type="entry name" value="HWE_HK"/>
    <property type="match status" value="1"/>
</dbReference>
<dbReference type="Gene3D" id="3.30.450.350">
    <property type="entry name" value="CHASE domain"/>
    <property type="match status" value="1"/>
</dbReference>
<evidence type="ECO:0000256" key="8">
    <source>
        <dbReference type="ARBA" id="ARBA00022777"/>
    </source>
</evidence>
<keyword evidence="5" id="KW-0808">Transferase</keyword>
<feature type="region of interest" description="Disordered" evidence="12">
    <location>
        <begin position="536"/>
        <end position="560"/>
    </location>
</feature>
<dbReference type="RefSeq" id="WP_132309157.1">
    <property type="nucleotide sequence ID" value="NZ_SMAR01000005.1"/>
</dbReference>
<keyword evidence="6" id="KW-0812">Transmembrane</keyword>
<dbReference type="EC" id="2.7.13.3" evidence="3"/>
<protein>
    <recommendedName>
        <fullName evidence="3">histidine kinase</fullName>
        <ecNumber evidence="3">2.7.13.3</ecNumber>
    </recommendedName>
</protein>
<dbReference type="OrthoDB" id="341208at2"/>
<keyword evidence="15" id="KW-1185">Reference proteome</keyword>
<evidence type="ECO:0000256" key="1">
    <source>
        <dbReference type="ARBA" id="ARBA00000085"/>
    </source>
</evidence>
<dbReference type="PANTHER" id="PTHR41523:SF8">
    <property type="entry name" value="ETHYLENE RESPONSE SENSOR PROTEIN"/>
    <property type="match status" value="1"/>
</dbReference>
<dbReference type="InterPro" id="IPR036890">
    <property type="entry name" value="HATPase_C_sf"/>
</dbReference>
<keyword evidence="9" id="KW-0067">ATP-binding</keyword>
<dbReference type="PROSITE" id="PS50839">
    <property type="entry name" value="CHASE"/>
    <property type="match status" value="1"/>
</dbReference>
<evidence type="ECO:0000256" key="10">
    <source>
        <dbReference type="ARBA" id="ARBA00022989"/>
    </source>
</evidence>
<dbReference type="GO" id="GO:0004673">
    <property type="term" value="F:protein histidine kinase activity"/>
    <property type="evidence" value="ECO:0007669"/>
    <property type="project" value="UniProtKB-EC"/>
</dbReference>
<dbReference type="GO" id="GO:0007165">
    <property type="term" value="P:signal transduction"/>
    <property type="evidence" value="ECO:0007669"/>
    <property type="project" value="UniProtKB-ARBA"/>
</dbReference>
<feature type="compositionally biased region" description="Basic residues" evidence="12">
    <location>
        <begin position="543"/>
        <end position="560"/>
    </location>
</feature>
<dbReference type="AlphaFoldDB" id="A0A4R3NW24"/>
<evidence type="ECO:0000256" key="5">
    <source>
        <dbReference type="ARBA" id="ARBA00022679"/>
    </source>
</evidence>
<evidence type="ECO:0000256" key="4">
    <source>
        <dbReference type="ARBA" id="ARBA00022553"/>
    </source>
</evidence>
<evidence type="ECO:0000256" key="3">
    <source>
        <dbReference type="ARBA" id="ARBA00012438"/>
    </source>
</evidence>
<evidence type="ECO:0000313" key="15">
    <source>
        <dbReference type="Proteomes" id="UP000295097"/>
    </source>
</evidence>
<dbReference type="GO" id="GO:0016020">
    <property type="term" value="C:membrane"/>
    <property type="evidence" value="ECO:0007669"/>
    <property type="project" value="UniProtKB-SubCell"/>
</dbReference>
<evidence type="ECO:0000259" key="13">
    <source>
        <dbReference type="PROSITE" id="PS50839"/>
    </source>
</evidence>
<comment type="catalytic activity">
    <reaction evidence="1">
        <text>ATP + protein L-histidine = ADP + protein N-phospho-L-histidine.</text>
        <dbReference type="EC" id="2.7.13.3"/>
    </reaction>
</comment>
<dbReference type="SMART" id="SM01079">
    <property type="entry name" value="CHASE"/>
    <property type="match status" value="1"/>
</dbReference>
<evidence type="ECO:0000256" key="6">
    <source>
        <dbReference type="ARBA" id="ARBA00022692"/>
    </source>
</evidence>
<evidence type="ECO:0000256" key="2">
    <source>
        <dbReference type="ARBA" id="ARBA00004370"/>
    </source>
</evidence>
<dbReference type="GO" id="GO:0005524">
    <property type="term" value="F:ATP binding"/>
    <property type="evidence" value="ECO:0007669"/>
    <property type="project" value="UniProtKB-KW"/>
</dbReference>
<evidence type="ECO:0000256" key="11">
    <source>
        <dbReference type="ARBA" id="ARBA00023136"/>
    </source>
</evidence>
<organism evidence="14 15">
    <name type="scientific">Martelella mediterranea</name>
    <dbReference type="NCBI Taxonomy" id="293089"/>
    <lineage>
        <taxon>Bacteria</taxon>
        <taxon>Pseudomonadati</taxon>
        <taxon>Pseudomonadota</taxon>
        <taxon>Alphaproteobacteria</taxon>
        <taxon>Hyphomicrobiales</taxon>
        <taxon>Aurantimonadaceae</taxon>
        <taxon>Martelella</taxon>
    </lineage>
</organism>
<dbReference type="Pfam" id="PF03924">
    <property type="entry name" value="CHASE"/>
    <property type="match status" value="1"/>
</dbReference>
<dbReference type="InterPro" id="IPR006189">
    <property type="entry name" value="CHASE_dom"/>
</dbReference>
<dbReference type="Gene3D" id="3.30.565.10">
    <property type="entry name" value="Histidine kinase-like ATPase, C-terminal domain"/>
    <property type="match status" value="1"/>
</dbReference>
<dbReference type="InterPro" id="IPR042240">
    <property type="entry name" value="CHASE_sf"/>
</dbReference>
<keyword evidence="8" id="KW-0418">Kinase</keyword>
<reference evidence="14 15" key="1">
    <citation type="submission" date="2019-03" db="EMBL/GenBank/DDBJ databases">
        <title>Freshwater and sediment microbial communities from various areas in North America, analyzing microbe dynamics in response to fracking.</title>
        <authorList>
            <person name="Lamendella R."/>
        </authorList>
    </citation>
    <scope>NUCLEOTIDE SEQUENCE [LARGE SCALE GENOMIC DNA]</scope>
    <source>
        <strain evidence="14 15">175.2</strain>
    </source>
</reference>
<keyword evidence="4" id="KW-0597">Phosphoprotein</keyword>